<evidence type="ECO:0000313" key="2">
    <source>
        <dbReference type="Proteomes" id="UP000244855"/>
    </source>
</evidence>
<proteinExistence type="predicted"/>
<dbReference type="Proteomes" id="UP000244855">
    <property type="component" value="Unassembled WGS sequence"/>
</dbReference>
<evidence type="ECO:0000313" key="1">
    <source>
        <dbReference type="EMBL" id="PVH91492.1"/>
    </source>
</evidence>
<keyword evidence="2" id="KW-1185">Reference proteome</keyword>
<organism evidence="1 2">
    <name type="scientific">Periconia macrospinosa</name>
    <dbReference type="NCBI Taxonomy" id="97972"/>
    <lineage>
        <taxon>Eukaryota</taxon>
        <taxon>Fungi</taxon>
        <taxon>Dikarya</taxon>
        <taxon>Ascomycota</taxon>
        <taxon>Pezizomycotina</taxon>
        <taxon>Dothideomycetes</taxon>
        <taxon>Pleosporomycetidae</taxon>
        <taxon>Pleosporales</taxon>
        <taxon>Massarineae</taxon>
        <taxon>Periconiaceae</taxon>
        <taxon>Periconia</taxon>
    </lineage>
</organism>
<gene>
    <name evidence="1" type="ORF">DM02DRAFT_663947</name>
</gene>
<name>A0A2V1D0C9_9PLEO</name>
<sequence>MSMSALSAEILLHISSFLTTKDVAAFCQVSLSCTIAQRQLFRHIRVRCTGLSLLCRTFKEKPMLARYTKTICMSTSIDDSIWDSIGNPVRQKNYDIIAYVCCILDSVINATHISLTGYLPRKPHEFIFNLPALLEREMFPHVQELEISGSFISLLQQKMPRLQSLDISDMSRKHLELVPRRSRRQLSLRFRQNRFQKLFLRLSAYDGVDDPNRIRELIVALGCSAVEELTLEIGNNHYDPSPSSFSLRAIVANLQPIAQNLRKFELIVDPGLEFYEGVRESLAAFTSLSTLIIPIECLFDMAEKEGYLEEVECRLPACCSDIVLCCSEEEKAYSLLEECCNQNVPAKYVDTDYELLGVRVNGPQGPMWNAICTAWVDWNFFA</sequence>
<accession>A0A2V1D0C9</accession>
<protein>
    <submittedName>
        <fullName evidence="1">Uncharacterized protein</fullName>
    </submittedName>
</protein>
<dbReference type="AlphaFoldDB" id="A0A2V1D0C9"/>
<dbReference type="EMBL" id="KZ805854">
    <property type="protein sequence ID" value="PVH91492.1"/>
    <property type="molecule type" value="Genomic_DNA"/>
</dbReference>
<reference evidence="1 2" key="1">
    <citation type="journal article" date="2018" name="Sci. Rep.">
        <title>Comparative genomics provides insights into the lifestyle and reveals functional heterogeneity of dark septate endophytic fungi.</title>
        <authorList>
            <person name="Knapp D.G."/>
            <person name="Nemeth J.B."/>
            <person name="Barry K."/>
            <person name="Hainaut M."/>
            <person name="Henrissat B."/>
            <person name="Johnson J."/>
            <person name="Kuo A."/>
            <person name="Lim J.H.P."/>
            <person name="Lipzen A."/>
            <person name="Nolan M."/>
            <person name="Ohm R.A."/>
            <person name="Tamas L."/>
            <person name="Grigoriev I.V."/>
            <person name="Spatafora J.W."/>
            <person name="Nagy L.G."/>
            <person name="Kovacs G.M."/>
        </authorList>
    </citation>
    <scope>NUCLEOTIDE SEQUENCE [LARGE SCALE GENOMIC DNA]</scope>
    <source>
        <strain evidence="1 2">DSE2036</strain>
    </source>
</reference>